<dbReference type="SUPFAM" id="SSF52096">
    <property type="entry name" value="ClpP/crotonase"/>
    <property type="match status" value="1"/>
</dbReference>
<keyword evidence="3" id="KW-1185">Reference proteome</keyword>
<evidence type="ECO:0000313" key="2">
    <source>
        <dbReference type="EMBL" id="MBB3043730.1"/>
    </source>
</evidence>
<dbReference type="AlphaFoldDB" id="A0A7W4Z3H8"/>
<dbReference type="GO" id="GO:0004300">
    <property type="term" value="F:enoyl-CoA hydratase activity"/>
    <property type="evidence" value="ECO:0007669"/>
    <property type="project" value="UniProtKB-EC"/>
</dbReference>
<dbReference type="EMBL" id="JACHWR010000002">
    <property type="protein sequence ID" value="MBB3043730.1"/>
    <property type="molecule type" value="Genomic_DNA"/>
</dbReference>
<dbReference type="NCBIfam" id="NF006140">
    <property type="entry name" value="PRK08290.1"/>
    <property type="match status" value="1"/>
</dbReference>
<gene>
    <name evidence="2" type="ORF">FHU40_003548</name>
</gene>
<dbReference type="Pfam" id="PF00378">
    <property type="entry name" value="ECH_1"/>
    <property type="match status" value="1"/>
</dbReference>
<protein>
    <submittedName>
        <fullName evidence="2">Enoyl-CoA hydratase</fullName>
        <ecNumber evidence="2">4.2.1.17</ecNumber>
    </submittedName>
</protein>
<dbReference type="Gene3D" id="3.90.226.10">
    <property type="entry name" value="2-enoyl-CoA Hydratase, Chain A, domain 1"/>
    <property type="match status" value="1"/>
</dbReference>
<proteinExistence type="inferred from homology"/>
<dbReference type="PANTHER" id="PTHR42964">
    <property type="entry name" value="ENOYL-COA HYDRATASE"/>
    <property type="match status" value="1"/>
</dbReference>
<sequence length="269" mass="29822">MSKVTYEVVDRVARLTLNRPEVHNAQDPELLVELDRAWTRAAQDDDVVVILVRANGRHFSAGHDIDSPADKYLIEGKGQVETGYRWEQEHYLGFSRRWRDVHKPSIAAVQGACIAGALNVIWPCDLIVAAEDAYFSDPVVLFGICGVEYHAHTWELGARKAKEMLFTGRRISAHEAHDAGMVNHVVPTEDLDARSMELATTIAAMDPWALAQAKRAVNQTLDVSGQYAALQAGFDIHWTGHANALLRTGQPLLGGVQDVKEHDQARQES</sequence>
<dbReference type="EC" id="4.2.1.17" evidence="2"/>
<evidence type="ECO:0000313" key="3">
    <source>
        <dbReference type="Proteomes" id="UP000589626"/>
    </source>
</evidence>
<dbReference type="CDD" id="cd06558">
    <property type="entry name" value="crotonase-like"/>
    <property type="match status" value="1"/>
</dbReference>
<organism evidence="2 3">
    <name type="scientific">Nocardioides soli</name>
    <dbReference type="NCBI Taxonomy" id="1036020"/>
    <lineage>
        <taxon>Bacteria</taxon>
        <taxon>Bacillati</taxon>
        <taxon>Actinomycetota</taxon>
        <taxon>Actinomycetes</taxon>
        <taxon>Propionibacteriales</taxon>
        <taxon>Nocardioidaceae</taxon>
        <taxon>Nocardioides</taxon>
    </lineage>
</organism>
<reference evidence="2 3" key="1">
    <citation type="submission" date="2020-08" db="EMBL/GenBank/DDBJ databases">
        <title>Sequencing the genomes of 1000 actinobacteria strains.</title>
        <authorList>
            <person name="Klenk H.-P."/>
        </authorList>
    </citation>
    <scope>NUCLEOTIDE SEQUENCE [LARGE SCALE GENOMIC DNA]</scope>
    <source>
        <strain evidence="2 3">DSM 105498</strain>
    </source>
</reference>
<dbReference type="InterPro" id="IPR029045">
    <property type="entry name" value="ClpP/crotonase-like_dom_sf"/>
</dbReference>
<dbReference type="RefSeq" id="WP_183593508.1">
    <property type="nucleotide sequence ID" value="NZ_JACHWR010000002.1"/>
</dbReference>
<dbReference type="Proteomes" id="UP000589626">
    <property type="component" value="Unassembled WGS sequence"/>
</dbReference>
<accession>A0A7W4Z3H8</accession>
<dbReference type="PANTHER" id="PTHR42964:SF1">
    <property type="entry name" value="POLYKETIDE BIOSYNTHESIS ENOYL-COA HYDRATASE PKSH-RELATED"/>
    <property type="match status" value="1"/>
</dbReference>
<dbReference type="GO" id="GO:0008300">
    <property type="term" value="P:isoprenoid catabolic process"/>
    <property type="evidence" value="ECO:0007669"/>
    <property type="project" value="TreeGrafter"/>
</dbReference>
<dbReference type="InterPro" id="IPR001753">
    <property type="entry name" value="Enoyl-CoA_hydra/iso"/>
</dbReference>
<dbReference type="InterPro" id="IPR051683">
    <property type="entry name" value="Enoyl-CoA_Hydratase/Isomerase"/>
</dbReference>
<keyword evidence="2" id="KW-0456">Lyase</keyword>
<comment type="caution">
    <text evidence="2">The sequence shown here is derived from an EMBL/GenBank/DDBJ whole genome shotgun (WGS) entry which is preliminary data.</text>
</comment>
<comment type="similarity">
    <text evidence="1">Belongs to the enoyl-CoA hydratase/isomerase family.</text>
</comment>
<evidence type="ECO:0000256" key="1">
    <source>
        <dbReference type="ARBA" id="ARBA00005254"/>
    </source>
</evidence>
<name>A0A7W4Z3H8_9ACTN</name>